<proteinExistence type="predicted"/>
<protein>
    <submittedName>
        <fullName evidence="1">Uncharacterized protein</fullName>
    </submittedName>
</protein>
<evidence type="ECO:0000313" key="2">
    <source>
        <dbReference type="Proteomes" id="UP000269198"/>
    </source>
</evidence>
<dbReference type="RefSeq" id="WP_123201215.1">
    <property type="nucleotide sequence ID" value="NZ_RJMB01000009.1"/>
</dbReference>
<accession>A0A3N0EAA5</accession>
<dbReference type="Proteomes" id="UP000269198">
    <property type="component" value="Unassembled WGS sequence"/>
</dbReference>
<gene>
    <name evidence="1" type="ORF">EFW17_10780</name>
</gene>
<organism evidence="1 2">
    <name type="scientific">Halostreptopolyspora alba</name>
    <dbReference type="NCBI Taxonomy" id="2487137"/>
    <lineage>
        <taxon>Bacteria</taxon>
        <taxon>Bacillati</taxon>
        <taxon>Actinomycetota</taxon>
        <taxon>Actinomycetes</taxon>
        <taxon>Streptosporangiales</taxon>
        <taxon>Nocardiopsidaceae</taxon>
        <taxon>Halostreptopolyspora</taxon>
    </lineage>
</organism>
<dbReference type="EMBL" id="RJMB01000009">
    <property type="protein sequence ID" value="RNL84775.1"/>
    <property type="molecule type" value="Genomic_DNA"/>
</dbReference>
<dbReference type="OrthoDB" id="4224844at2"/>
<reference evidence="1 2" key="1">
    <citation type="submission" date="2018-11" db="EMBL/GenBank/DDBJ databases">
        <title>The genome draft of YIM 96095.</title>
        <authorList>
            <person name="Tang S.-K."/>
            <person name="Chunyu W.-X."/>
            <person name="Feng Y.-Z."/>
        </authorList>
    </citation>
    <scope>NUCLEOTIDE SEQUENCE [LARGE SCALE GENOMIC DNA]</scope>
    <source>
        <strain evidence="1 2">YIM 96095</strain>
    </source>
</reference>
<evidence type="ECO:0000313" key="1">
    <source>
        <dbReference type="EMBL" id="RNL84775.1"/>
    </source>
</evidence>
<comment type="caution">
    <text evidence="1">The sequence shown here is derived from an EMBL/GenBank/DDBJ whole genome shotgun (WGS) entry which is preliminary data.</text>
</comment>
<dbReference type="AlphaFoldDB" id="A0A3N0EAA5"/>
<keyword evidence="2" id="KW-1185">Reference proteome</keyword>
<name>A0A3N0EAA5_9ACTN</name>
<sequence length="97" mass="10684">MTSSDNERQQCECASFWGLVPDGETTWRVETTGCDSETSRTWAPGHDGKLKGHLIRWGVAGCWVFKTSGDVATGQGSAQWGRQLGWPDVAERIDPQD</sequence>